<organism evidence="7 8">
    <name type="scientific">[Anoxybacillus] calidus</name>
    <dbReference type="NCBI Taxonomy" id="575178"/>
    <lineage>
        <taxon>Bacteria</taxon>
        <taxon>Bacillati</taxon>
        <taxon>Bacillota</taxon>
        <taxon>Bacilli</taxon>
        <taxon>Bacillales</taxon>
        <taxon>Anoxybacillaceae</taxon>
        <taxon>Paranoxybacillus</taxon>
    </lineage>
</organism>
<dbReference type="CDD" id="cd01948">
    <property type="entry name" value="EAL"/>
    <property type="match status" value="1"/>
</dbReference>
<gene>
    <name evidence="7" type="ORF">HNQ85_002813</name>
</gene>
<feature type="domain" description="PAS" evidence="2">
    <location>
        <begin position="295"/>
        <end position="365"/>
    </location>
</feature>
<dbReference type="InterPro" id="IPR000700">
    <property type="entry name" value="PAS-assoc_C"/>
</dbReference>
<dbReference type="PANTHER" id="PTHR44757:SF2">
    <property type="entry name" value="BIOFILM ARCHITECTURE MAINTENANCE PROTEIN MBAA"/>
    <property type="match status" value="1"/>
</dbReference>
<dbReference type="InterPro" id="IPR013767">
    <property type="entry name" value="PAS_fold"/>
</dbReference>
<dbReference type="CDD" id="cd00130">
    <property type="entry name" value="PAS"/>
    <property type="match status" value="4"/>
</dbReference>
<protein>
    <submittedName>
        <fullName evidence="7">Diguanylate cyclase (GGDEF)-like protein/PAS domain S-box-containing protein</fullName>
    </submittedName>
</protein>
<feature type="domain" description="EAL" evidence="4">
    <location>
        <begin position="970"/>
        <end position="1223"/>
    </location>
</feature>
<feature type="transmembrane region" description="Helical" evidence="1">
    <location>
        <begin position="35"/>
        <end position="51"/>
    </location>
</feature>
<dbReference type="InterPro" id="IPR001633">
    <property type="entry name" value="EAL_dom"/>
</dbReference>
<keyword evidence="8" id="KW-1185">Reference proteome</keyword>
<dbReference type="SMART" id="SM00086">
    <property type="entry name" value="PAC"/>
    <property type="match status" value="4"/>
</dbReference>
<accession>A0A7V9Z209</accession>
<dbReference type="InterPro" id="IPR013655">
    <property type="entry name" value="PAS_fold_3"/>
</dbReference>
<dbReference type="InterPro" id="IPR035965">
    <property type="entry name" value="PAS-like_dom_sf"/>
</dbReference>
<feature type="domain" description="PAC" evidence="3">
    <location>
        <begin position="615"/>
        <end position="669"/>
    </location>
</feature>
<dbReference type="FunFam" id="3.30.70.270:FF:000001">
    <property type="entry name" value="Diguanylate cyclase domain protein"/>
    <property type="match status" value="1"/>
</dbReference>
<dbReference type="CDD" id="cd01949">
    <property type="entry name" value="GGDEF"/>
    <property type="match status" value="1"/>
</dbReference>
<dbReference type="PROSITE" id="PS50112">
    <property type="entry name" value="PAS"/>
    <property type="match status" value="4"/>
</dbReference>
<dbReference type="InterPro" id="IPR000014">
    <property type="entry name" value="PAS"/>
</dbReference>
<feature type="domain" description="MHYT" evidence="6">
    <location>
        <begin position="53"/>
        <end position="245"/>
    </location>
</feature>
<comment type="caution">
    <text evidence="7">The sequence shown here is derived from an EMBL/GenBank/DDBJ whole genome shotgun (WGS) entry which is preliminary data.</text>
</comment>
<dbReference type="SMART" id="SM00052">
    <property type="entry name" value="EAL"/>
    <property type="match status" value="1"/>
</dbReference>
<dbReference type="PROSITE" id="PS50887">
    <property type="entry name" value="GGDEF"/>
    <property type="match status" value="1"/>
</dbReference>
<proteinExistence type="predicted"/>
<dbReference type="InterPro" id="IPR052155">
    <property type="entry name" value="Biofilm_reg_signaling"/>
</dbReference>
<dbReference type="SUPFAM" id="SSF141868">
    <property type="entry name" value="EAL domain-like"/>
    <property type="match status" value="1"/>
</dbReference>
<dbReference type="EMBL" id="JACDUU010000007">
    <property type="protein sequence ID" value="MBA2872502.1"/>
    <property type="molecule type" value="Genomic_DNA"/>
</dbReference>
<dbReference type="Proteomes" id="UP000580891">
    <property type="component" value="Unassembled WGS sequence"/>
</dbReference>
<evidence type="ECO:0000259" key="3">
    <source>
        <dbReference type="PROSITE" id="PS50113"/>
    </source>
</evidence>
<feature type="transmembrane region" description="Helical" evidence="1">
    <location>
        <begin position="89"/>
        <end position="111"/>
    </location>
</feature>
<dbReference type="SUPFAM" id="SSF55073">
    <property type="entry name" value="Nucleotide cyclase"/>
    <property type="match status" value="1"/>
</dbReference>
<dbReference type="PROSITE" id="PS50113">
    <property type="entry name" value="PAC"/>
    <property type="match status" value="3"/>
</dbReference>
<feature type="transmembrane region" description="Helical" evidence="1">
    <location>
        <begin position="262"/>
        <end position="283"/>
    </location>
</feature>
<feature type="domain" description="PAS" evidence="2">
    <location>
        <begin position="670"/>
        <end position="740"/>
    </location>
</feature>
<dbReference type="NCBIfam" id="TIGR00254">
    <property type="entry name" value="GGDEF"/>
    <property type="match status" value="1"/>
</dbReference>
<dbReference type="Gene3D" id="3.30.70.270">
    <property type="match status" value="1"/>
</dbReference>
<dbReference type="PROSITE" id="PS50924">
    <property type="entry name" value="MHYT"/>
    <property type="match status" value="1"/>
</dbReference>
<evidence type="ECO:0000256" key="1">
    <source>
        <dbReference type="PROSITE-ProRule" id="PRU00244"/>
    </source>
</evidence>
<dbReference type="InterPro" id="IPR005330">
    <property type="entry name" value="MHYT_dom"/>
</dbReference>
<evidence type="ECO:0000313" key="8">
    <source>
        <dbReference type="Proteomes" id="UP000580891"/>
    </source>
</evidence>
<feature type="transmembrane region" description="Helical" evidence="1">
    <location>
        <begin position="123"/>
        <end position="145"/>
    </location>
</feature>
<dbReference type="SMART" id="SM00267">
    <property type="entry name" value="GGDEF"/>
    <property type="match status" value="1"/>
</dbReference>
<dbReference type="PROSITE" id="PS50883">
    <property type="entry name" value="EAL"/>
    <property type="match status" value="1"/>
</dbReference>
<dbReference type="InterPro" id="IPR029787">
    <property type="entry name" value="Nucleotide_cyclase"/>
</dbReference>
<dbReference type="InterPro" id="IPR001610">
    <property type="entry name" value="PAC"/>
</dbReference>
<dbReference type="Pfam" id="PF00563">
    <property type="entry name" value="EAL"/>
    <property type="match status" value="1"/>
</dbReference>
<dbReference type="Pfam" id="PF00990">
    <property type="entry name" value="GGDEF"/>
    <property type="match status" value="1"/>
</dbReference>
<evidence type="ECO:0000313" key="7">
    <source>
        <dbReference type="EMBL" id="MBA2872502.1"/>
    </source>
</evidence>
<dbReference type="PANTHER" id="PTHR44757">
    <property type="entry name" value="DIGUANYLATE CYCLASE DGCP"/>
    <property type="match status" value="1"/>
</dbReference>
<feature type="domain" description="GGDEF" evidence="5">
    <location>
        <begin position="828"/>
        <end position="961"/>
    </location>
</feature>
<dbReference type="SUPFAM" id="SSF55785">
    <property type="entry name" value="PYP-like sensor domain (PAS domain)"/>
    <property type="match status" value="4"/>
</dbReference>
<dbReference type="Gene3D" id="3.30.450.20">
    <property type="entry name" value="PAS domain"/>
    <property type="match status" value="4"/>
</dbReference>
<feature type="transmembrane region" description="Helical" evidence="1">
    <location>
        <begin position="181"/>
        <end position="209"/>
    </location>
</feature>
<feature type="transmembrane region" description="Helical" evidence="1">
    <location>
        <begin position="58"/>
        <end position="77"/>
    </location>
</feature>
<evidence type="ECO:0000259" key="5">
    <source>
        <dbReference type="PROSITE" id="PS50887"/>
    </source>
</evidence>
<feature type="domain" description="PAC" evidence="3">
    <location>
        <begin position="491"/>
        <end position="543"/>
    </location>
</feature>
<dbReference type="NCBIfam" id="TIGR00229">
    <property type="entry name" value="sensory_box"/>
    <property type="match status" value="4"/>
</dbReference>
<keyword evidence="1" id="KW-0472">Membrane</keyword>
<feature type="domain" description="PAS" evidence="2">
    <location>
        <begin position="419"/>
        <end position="466"/>
    </location>
</feature>
<dbReference type="InterPro" id="IPR043128">
    <property type="entry name" value="Rev_trsase/Diguanyl_cyclase"/>
</dbReference>
<dbReference type="Pfam" id="PF08447">
    <property type="entry name" value="PAS_3"/>
    <property type="match status" value="3"/>
</dbReference>
<dbReference type="GO" id="GO:0006355">
    <property type="term" value="P:regulation of DNA-templated transcription"/>
    <property type="evidence" value="ECO:0007669"/>
    <property type="project" value="InterPro"/>
</dbReference>
<evidence type="ECO:0000259" key="4">
    <source>
        <dbReference type="PROSITE" id="PS50883"/>
    </source>
</evidence>
<reference evidence="7 8" key="1">
    <citation type="submission" date="2020-07" db="EMBL/GenBank/DDBJ databases">
        <title>Genomic Encyclopedia of Type Strains, Phase IV (KMG-IV): sequencing the most valuable type-strain genomes for metagenomic binning, comparative biology and taxonomic classification.</title>
        <authorList>
            <person name="Goeker M."/>
        </authorList>
    </citation>
    <scope>NUCLEOTIDE SEQUENCE [LARGE SCALE GENOMIC DNA]</scope>
    <source>
        <strain evidence="7 8">DSM 25220</strain>
    </source>
</reference>
<dbReference type="Pfam" id="PF00989">
    <property type="entry name" value="PAS"/>
    <property type="match status" value="1"/>
</dbReference>
<dbReference type="Gene3D" id="3.20.20.450">
    <property type="entry name" value="EAL domain"/>
    <property type="match status" value="1"/>
</dbReference>
<sequence length="1225" mass="140732">MNNQILPIFRHFMTFLGHLMTSLLFLFHLETYNGFVILSLLGGVIIEVLQLKFEPAVAILSITISILGSYTSLQLATRLLDQPRKWNTLIISAFCMGLGIWSMHFTSMLSIKINGSVHSYNWFLMLFSFISAIIGSILAYSYIFFCKNSPYRYIVSGLLLGISIAVMHYTGMKAMKDHFMITYKASWLAASIGISMLLAILSMYVFQYFQTKHKFTNPIKLTAAIIMGFAISGIQYTAMMATNLDQLPTLHHASAGISQKEIFILVASITIFFLGLILIRSFIEESEHTRQLKIEEAKYQSLFFNNPDGIISFDAAGNFINCNSKFETLLGYSISDLIEKNFLSYIEEEDQKIAWNNFQDALKGKGNECVVKAIHKDGHTRVLKIKNIPISIDHKVEGLYSVIQDITDKYTIAEDLRRTHEKLQSFFQSTSDAINITDLNSMIRYVNPAFETMFGWTKDELIGKKLPIIPSSWRETSHILERKLLNGEHITNVETKLQRKDGMLIDVSLSISPLKNEKGDIEGFVAITRDISERKQFEKTLQENKEKYKLVTENMSDLVSLLNIEGVFEYVSPSYEKILGYPSHVLQGKSAFELIHPNDFDQIMNLFNEFIKTKKAVTARFRYRHSNDYYIITESHTVPLFDEKGNLQHILVTSKDIGEKVKAEQALQESEQKFRLITEHSSDLIRIVDEAGIIQYASPSHKTILGYEPEELEGKSLLLILHPDDIPVVQKRLKQLRHKKKERDSLEYRARTKHGSYIWIESHTTSIFDENGQFLHYIAVARDISEQKAYEEKLEQMAFYDGLTGVANRRFFQEQLVKQIEQAKQNNTRFALVYLDCDRFKWVNDVLGHDVGDELLQHFVTRLKTCLSESDIIGRWGGDEFTVLLSRVQSKEEAARAVQQIIQSMQVPWNIKNYEFIMTSSIGIAFYPEDGQTVEELLSHADQALYQAKTEGRNKFYFYEKTLTEQMQRLILLENHLKNALEQKAFHLVYQPQVQLGTGKLIGVEALLRYTHPTLGAISPMEFIPICERLNMIDKITEWVLQEAARQLKDWKEKGLHIRMAVNISPLNLENKTFIDKLIAMFEKNHCDLHNLELELTETALAKNIEEVSKVLETLRKIGVRIALDDFGSGYSSLVYFKDFPIDKIKVDRSFVKEIPKKERDIAIIDSILLLSKRLGIEVICEGVETEEQASYLQMLGCEYAQGYYFSRPLTKDELENKYIAATTK</sequence>
<dbReference type="InterPro" id="IPR035919">
    <property type="entry name" value="EAL_sf"/>
</dbReference>
<dbReference type="AlphaFoldDB" id="A0A7V9Z209"/>
<feature type="domain" description="PAC" evidence="3">
    <location>
        <begin position="744"/>
        <end position="796"/>
    </location>
</feature>
<keyword evidence="1" id="KW-1133">Transmembrane helix</keyword>
<dbReference type="GO" id="GO:0016020">
    <property type="term" value="C:membrane"/>
    <property type="evidence" value="ECO:0007669"/>
    <property type="project" value="UniProtKB-UniRule"/>
</dbReference>
<feature type="transmembrane region" description="Helical" evidence="1">
    <location>
        <begin position="151"/>
        <end position="169"/>
    </location>
</feature>
<evidence type="ECO:0000259" key="2">
    <source>
        <dbReference type="PROSITE" id="PS50112"/>
    </source>
</evidence>
<feature type="domain" description="PAS" evidence="2">
    <location>
        <begin position="544"/>
        <end position="614"/>
    </location>
</feature>
<name>A0A7V9Z209_9BACL</name>
<keyword evidence="1" id="KW-0812">Transmembrane</keyword>
<dbReference type="InterPro" id="IPR000160">
    <property type="entry name" value="GGDEF_dom"/>
</dbReference>
<dbReference type="SMART" id="SM00091">
    <property type="entry name" value="PAS"/>
    <property type="match status" value="4"/>
</dbReference>
<dbReference type="Pfam" id="PF03707">
    <property type="entry name" value="MHYT"/>
    <property type="match status" value="2"/>
</dbReference>
<evidence type="ECO:0000259" key="6">
    <source>
        <dbReference type="PROSITE" id="PS50924"/>
    </source>
</evidence>